<dbReference type="CDD" id="cd06186">
    <property type="entry name" value="NOX_Duox_like_FAD_NADP"/>
    <property type="match status" value="1"/>
</dbReference>
<gene>
    <name evidence="11" type="ORF">P167DRAFT_549291</name>
</gene>
<dbReference type="AlphaFoldDB" id="A0A3N4KF87"/>
<dbReference type="PANTHER" id="PTHR32361:SF28">
    <property type="entry name" value="FRP1P"/>
    <property type="match status" value="1"/>
</dbReference>
<protein>
    <submittedName>
        <fullName evidence="11">Uncharacterized protein</fullName>
    </submittedName>
</protein>
<organism evidence="11 12">
    <name type="scientific">Morchella conica CCBAS932</name>
    <dbReference type="NCBI Taxonomy" id="1392247"/>
    <lineage>
        <taxon>Eukaryota</taxon>
        <taxon>Fungi</taxon>
        <taxon>Dikarya</taxon>
        <taxon>Ascomycota</taxon>
        <taxon>Pezizomycotina</taxon>
        <taxon>Pezizomycetes</taxon>
        <taxon>Pezizales</taxon>
        <taxon>Morchellaceae</taxon>
        <taxon>Morchella</taxon>
    </lineage>
</organism>
<dbReference type="GO" id="GO:0006879">
    <property type="term" value="P:intracellular iron ion homeostasis"/>
    <property type="evidence" value="ECO:0007669"/>
    <property type="project" value="TreeGrafter"/>
</dbReference>
<feature type="transmembrane region" description="Helical" evidence="8">
    <location>
        <begin position="89"/>
        <end position="110"/>
    </location>
</feature>
<evidence type="ECO:0000256" key="7">
    <source>
        <dbReference type="ARBA" id="ARBA00023136"/>
    </source>
</evidence>
<dbReference type="GO" id="GO:0005886">
    <property type="term" value="C:plasma membrane"/>
    <property type="evidence" value="ECO:0007669"/>
    <property type="project" value="TreeGrafter"/>
</dbReference>
<dbReference type="OrthoDB" id="17725at2759"/>
<name>A0A3N4KF87_9PEZI</name>
<evidence type="ECO:0000259" key="9">
    <source>
        <dbReference type="Pfam" id="PF01794"/>
    </source>
</evidence>
<dbReference type="Proteomes" id="UP000277580">
    <property type="component" value="Unassembled WGS sequence"/>
</dbReference>
<keyword evidence="2" id="KW-0813">Transport</keyword>
<evidence type="ECO:0000256" key="3">
    <source>
        <dbReference type="ARBA" id="ARBA00022692"/>
    </source>
</evidence>
<evidence type="ECO:0000256" key="4">
    <source>
        <dbReference type="ARBA" id="ARBA00022989"/>
    </source>
</evidence>
<feature type="domain" description="Ferric oxidoreductase" evidence="9">
    <location>
        <begin position="8"/>
        <end position="51"/>
    </location>
</feature>
<dbReference type="InterPro" id="IPR051410">
    <property type="entry name" value="Ferric/Cupric_Reductase"/>
</dbReference>
<feature type="transmembrane region" description="Helical" evidence="8">
    <location>
        <begin position="58"/>
        <end position="77"/>
    </location>
</feature>
<evidence type="ECO:0000256" key="8">
    <source>
        <dbReference type="SAM" id="Phobius"/>
    </source>
</evidence>
<dbReference type="GO" id="GO:0015677">
    <property type="term" value="P:copper ion import"/>
    <property type="evidence" value="ECO:0007669"/>
    <property type="project" value="TreeGrafter"/>
</dbReference>
<evidence type="ECO:0000256" key="6">
    <source>
        <dbReference type="ARBA" id="ARBA00023065"/>
    </source>
</evidence>
<feature type="domain" description="Ferric oxidoreductase" evidence="9">
    <location>
        <begin position="56"/>
        <end position="107"/>
    </location>
</feature>
<dbReference type="InterPro" id="IPR039261">
    <property type="entry name" value="FNR_nucleotide-bd"/>
</dbReference>
<keyword evidence="3 8" id="KW-0812">Transmembrane</keyword>
<dbReference type="Pfam" id="PF01794">
    <property type="entry name" value="Ferric_reduct"/>
    <property type="match status" value="2"/>
</dbReference>
<dbReference type="InterPro" id="IPR013130">
    <property type="entry name" value="Fe3_Rdtase_TM_dom"/>
</dbReference>
<evidence type="ECO:0000313" key="11">
    <source>
        <dbReference type="EMBL" id="RPB08019.1"/>
    </source>
</evidence>
<evidence type="ECO:0000256" key="1">
    <source>
        <dbReference type="ARBA" id="ARBA00004141"/>
    </source>
</evidence>
<dbReference type="GO" id="GO:0006826">
    <property type="term" value="P:iron ion transport"/>
    <property type="evidence" value="ECO:0007669"/>
    <property type="project" value="TreeGrafter"/>
</dbReference>
<evidence type="ECO:0000256" key="5">
    <source>
        <dbReference type="ARBA" id="ARBA00023002"/>
    </source>
</evidence>
<sequence length="431" mass="47785">MFVFADRLGLVFVSNLPLLYLMAAKNCPVKLLTGWSYKQLNVLHRAVGRYNLLSFRQFVSTPVIFLGLLAWVSYLLINVTSKEEFRNAFYEVFLFVHVLLQTFALIFLYFHHKGSRPYVLVCIFIFVTDRIVLRLTIRSTRATGTVTILPDKKTVRVTLPSTPGNSLQFLIRARDGFSKKLLEAAGSGSSEFTAIVDGPYGSCFVYESLWDSDVALLVAGGSGIVVIYPLVHELATTITSTGDEEHGTGLTRGNDAPKRIVMVWVVREECQLSWLHGGELVDLRKLGVEIVTHVTQGNVLVGKRPKMGDVVEDVGSDLRSSGRGCDSRSDGGRGCGSMGVVVCGPSDMVRDTRNSCAGMMRRGLDVRIVTEKFGWYSLLPSLNEYYHLTNRDSKYGKKLSSNSQATRSPVLLISIGPKSPVRQLAVFVKRR</sequence>
<proteinExistence type="predicted"/>
<dbReference type="Pfam" id="PF08030">
    <property type="entry name" value="NAD_binding_6"/>
    <property type="match status" value="1"/>
</dbReference>
<dbReference type="SUPFAM" id="SSF52343">
    <property type="entry name" value="Ferredoxin reductase-like, C-terminal NADP-linked domain"/>
    <property type="match status" value="1"/>
</dbReference>
<comment type="subcellular location">
    <subcellularLocation>
        <location evidence="1">Membrane</location>
        <topology evidence="1">Multi-pass membrane protein</topology>
    </subcellularLocation>
</comment>
<evidence type="ECO:0000256" key="2">
    <source>
        <dbReference type="ARBA" id="ARBA00022448"/>
    </source>
</evidence>
<keyword evidence="5" id="KW-0560">Oxidoreductase</keyword>
<dbReference type="PANTHER" id="PTHR32361">
    <property type="entry name" value="FERRIC/CUPRIC REDUCTASE TRANSMEMBRANE COMPONENT"/>
    <property type="match status" value="1"/>
</dbReference>
<dbReference type="STRING" id="1392247.A0A3N4KF87"/>
<dbReference type="InterPro" id="IPR013121">
    <property type="entry name" value="Fe_red_NAD-bd_6"/>
</dbReference>
<dbReference type="InParanoid" id="A0A3N4KF87"/>
<dbReference type="Gene3D" id="3.40.50.80">
    <property type="entry name" value="Nucleotide-binding domain of ferredoxin-NADP reductase (FNR) module"/>
    <property type="match status" value="1"/>
</dbReference>
<evidence type="ECO:0000259" key="10">
    <source>
        <dbReference type="Pfam" id="PF08030"/>
    </source>
</evidence>
<dbReference type="EMBL" id="ML119170">
    <property type="protein sequence ID" value="RPB08019.1"/>
    <property type="molecule type" value="Genomic_DNA"/>
</dbReference>
<keyword evidence="7 8" id="KW-0472">Membrane</keyword>
<reference evidence="11 12" key="1">
    <citation type="journal article" date="2018" name="Nat. Ecol. Evol.">
        <title>Pezizomycetes genomes reveal the molecular basis of ectomycorrhizal truffle lifestyle.</title>
        <authorList>
            <person name="Murat C."/>
            <person name="Payen T."/>
            <person name="Noel B."/>
            <person name="Kuo A."/>
            <person name="Morin E."/>
            <person name="Chen J."/>
            <person name="Kohler A."/>
            <person name="Krizsan K."/>
            <person name="Balestrini R."/>
            <person name="Da Silva C."/>
            <person name="Montanini B."/>
            <person name="Hainaut M."/>
            <person name="Levati E."/>
            <person name="Barry K.W."/>
            <person name="Belfiori B."/>
            <person name="Cichocki N."/>
            <person name="Clum A."/>
            <person name="Dockter R.B."/>
            <person name="Fauchery L."/>
            <person name="Guy J."/>
            <person name="Iotti M."/>
            <person name="Le Tacon F."/>
            <person name="Lindquist E.A."/>
            <person name="Lipzen A."/>
            <person name="Malagnac F."/>
            <person name="Mello A."/>
            <person name="Molinier V."/>
            <person name="Miyauchi S."/>
            <person name="Poulain J."/>
            <person name="Riccioni C."/>
            <person name="Rubini A."/>
            <person name="Sitrit Y."/>
            <person name="Splivallo R."/>
            <person name="Traeger S."/>
            <person name="Wang M."/>
            <person name="Zifcakova L."/>
            <person name="Wipf D."/>
            <person name="Zambonelli A."/>
            <person name="Paolocci F."/>
            <person name="Nowrousian M."/>
            <person name="Ottonello S."/>
            <person name="Baldrian P."/>
            <person name="Spatafora J.W."/>
            <person name="Henrissat B."/>
            <person name="Nagy L.G."/>
            <person name="Aury J.M."/>
            <person name="Wincker P."/>
            <person name="Grigoriev I.V."/>
            <person name="Bonfante P."/>
            <person name="Martin F.M."/>
        </authorList>
    </citation>
    <scope>NUCLEOTIDE SEQUENCE [LARGE SCALE GENOMIC DNA]</scope>
    <source>
        <strain evidence="11 12">CCBAS932</strain>
    </source>
</reference>
<feature type="domain" description="Ferric reductase NAD binding" evidence="10">
    <location>
        <begin position="214"/>
        <end position="296"/>
    </location>
</feature>
<keyword evidence="12" id="KW-1185">Reference proteome</keyword>
<accession>A0A3N4KF87</accession>
<dbReference type="GO" id="GO:0000293">
    <property type="term" value="F:ferric-chelate reductase activity"/>
    <property type="evidence" value="ECO:0007669"/>
    <property type="project" value="TreeGrafter"/>
</dbReference>
<evidence type="ECO:0000313" key="12">
    <source>
        <dbReference type="Proteomes" id="UP000277580"/>
    </source>
</evidence>
<keyword evidence="4 8" id="KW-1133">Transmembrane helix</keyword>
<keyword evidence="6" id="KW-0406">Ion transport</keyword>